<protein>
    <submittedName>
        <fullName evidence="2">Glycosyl transferase</fullName>
    </submittedName>
</protein>
<dbReference type="InterPro" id="IPR001173">
    <property type="entry name" value="Glyco_trans_2-like"/>
</dbReference>
<dbReference type="Proteomes" id="UP000290433">
    <property type="component" value="Unassembled WGS sequence"/>
</dbReference>
<reference evidence="2 3" key="1">
    <citation type="submission" date="2014-12" db="EMBL/GenBank/DDBJ databases">
        <title>Genome sequence of Flavobacterium anhuiense RCM74.</title>
        <authorList>
            <person name="Kim J.F."/>
            <person name="Song J.Y."/>
            <person name="Kwak M.-J."/>
            <person name="Lee S.-W."/>
        </authorList>
    </citation>
    <scope>NUCLEOTIDE SEQUENCE [LARGE SCALE GENOMIC DNA]</scope>
    <source>
        <strain evidence="2 3">RCM74</strain>
    </source>
</reference>
<dbReference type="SUPFAM" id="SSF53448">
    <property type="entry name" value="Nucleotide-diphospho-sugar transferases"/>
    <property type="match status" value="1"/>
</dbReference>
<gene>
    <name evidence="2" type="ORF">NU08_2469</name>
</gene>
<dbReference type="Pfam" id="PF00535">
    <property type="entry name" value="Glycos_transf_2"/>
    <property type="match status" value="1"/>
</dbReference>
<organism evidence="2 3">
    <name type="scientific">Flavobacterium anhuiense</name>
    <dbReference type="NCBI Taxonomy" id="459526"/>
    <lineage>
        <taxon>Bacteria</taxon>
        <taxon>Pseudomonadati</taxon>
        <taxon>Bacteroidota</taxon>
        <taxon>Flavobacteriia</taxon>
        <taxon>Flavobacteriales</taxon>
        <taxon>Flavobacteriaceae</taxon>
        <taxon>Flavobacterium</taxon>
    </lineage>
</organism>
<name>A0A444VYA1_9FLAO</name>
<dbReference type="PANTHER" id="PTHR22916">
    <property type="entry name" value="GLYCOSYLTRANSFERASE"/>
    <property type="match status" value="1"/>
</dbReference>
<feature type="domain" description="Glycosyltransferase 2-like" evidence="1">
    <location>
        <begin position="5"/>
        <end position="128"/>
    </location>
</feature>
<dbReference type="AlphaFoldDB" id="A0A444VYA1"/>
<evidence type="ECO:0000313" key="3">
    <source>
        <dbReference type="Proteomes" id="UP000290433"/>
    </source>
</evidence>
<dbReference type="RefSeq" id="WP_129747305.1">
    <property type="nucleotide sequence ID" value="NZ_JUIV01000008.1"/>
</dbReference>
<dbReference type="InterPro" id="IPR029044">
    <property type="entry name" value="Nucleotide-diphossugar_trans"/>
</dbReference>
<dbReference type="GO" id="GO:0016758">
    <property type="term" value="F:hexosyltransferase activity"/>
    <property type="evidence" value="ECO:0007669"/>
    <property type="project" value="UniProtKB-ARBA"/>
</dbReference>
<keyword evidence="2" id="KW-0808">Transferase</keyword>
<accession>A0A444VYA1</accession>
<dbReference type="PANTHER" id="PTHR22916:SF3">
    <property type="entry name" value="UDP-GLCNAC:BETAGAL BETA-1,3-N-ACETYLGLUCOSAMINYLTRANSFERASE-LIKE PROTEIN 1"/>
    <property type="match status" value="1"/>
</dbReference>
<dbReference type="EMBL" id="JUIV01000008">
    <property type="protein sequence ID" value="RYJ38492.1"/>
    <property type="molecule type" value="Genomic_DNA"/>
</dbReference>
<evidence type="ECO:0000313" key="2">
    <source>
        <dbReference type="EMBL" id="RYJ38492.1"/>
    </source>
</evidence>
<proteinExistence type="predicted"/>
<dbReference type="CDD" id="cd00761">
    <property type="entry name" value="Glyco_tranf_GTA_type"/>
    <property type="match status" value="1"/>
</dbReference>
<dbReference type="Gene3D" id="3.90.550.10">
    <property type="entry name" value="Spore Coat Polysaccharide Biosynthesis Protein SpsA, Chain A"/>
    <property type="match status" value="1"/>
</dbReference>
<dbReference type="OrthoDB" id="6307329at2"/>
<comment type="caution">
    <text evidence="2">The sequence shown here is derived from an EMBL/GenBank/DDBJ whole genome shotgun (WGS) entry which is preliminary data.</text>
</comment>
<evidence type="ECO:0000259" key="1">
    <source>
        <dbReference type="Pfam" id="PF00535"/>
    </source>
</evidence>
<sequence>MAFFSVVIPLFNKANHVENTIKSILSQTFIDYEIIVINDGSTDNGEALVRGFNDDRIQVYNQENQGVSVARNLGIKKSKGKLIAFMDADDFWFPDHLQELANLYYDFPECGIYCSRHKIRISKKHFQIPVYNGIDQLFRGIVPDYFFSNKPFRITWTSSLAIPKEILQKFEGFTPGVTNGQDLELWTKIGIEHTVALTNKTTAIYNFNIPNSITKNHVNSMKLMDFEQFKQSEKENSSLKNFLDLYRIEYGLRYYIFGNKEKANFYLKDVAPQNISLKIQLLLKMPSVFLRIFLKSKNTLKRIGFDFSIYD</sequence>